<protein>
    <submittedName>
        <fullName evidence="2">Glycosyltransferase</fullName>
    </submittedName>
</protein>
<dbReference type="EMBL" id="JBHSBW010000007">
    <property type="protein sequence ID" value="MFC4211233.1"/>
    <property type="molecule type" value="Genomic_DNA"/>
</dbReference>
<evidence type="ECO:0000313" key="2">
    <source>
        <dbReference type="EMBL" id="MFC4211233.1"/>
    </source>
</evidence>
<dbReference type="Pfam" id="PF04101">
    <property type="entry name" value="Glyco_tran_28_C"/>
    <property type="match status" value="1"/>
</dbReference>
<dbReference type="PANTHER" id="PTHR21015:SF22">
    <property type="entry name" value="GLYCOSYLTRANSFERASE"/>
    <property type="match status" value="1"/>
</dbReference>
<dbReference type="Gene3D" id="3.40.50.2000">
    <property type="entry name" value="Glycogen Phosphorylase B"/>
    <property type="match status" value="1"/>
</dbReference>
<comment type="caution">
    <text evidence="2">The sequence shown here is derived from an EMBL/GenBank/DDBJ whole genome shotgun (WGS) entry which is preliminary data.</text>
</comment>
<sequence>MSFTIAFYIHHHGSGHLMRTLQIVKALKNHQVILMGSGLKALTELPSNIKVAHLPLDIADENENTSVGNIKSMAFHYAPIGIKGIRNRVALMTEVFQKNYPLILVIDVSVEVALLARLAGIPTIIMRQHGNRTDLPHQLAYDSAELLIAPFSNEMYVGEKDNAYKKTVFTGGFSRFDSVENNVNINQNTVCILVGNGGTSITEMFIKSIALSCNKFHFKVLGLEQNKSNRLANLEFLGQVVNPAETIKEANIIIGNTGHNTVMEAASLNKRFVGIPENRPFDEQIEKAKSIQNRAGIKIVSPNELLKTDWLLLLENIKGEQVDWKGVIAPKAVEILAETIVKTGEKLFKIN</sequence>
<dbReference type="Proteomes" id="UP001595789">
    <property type="component" value="Unassembled WGS sequence"/>
</dbReference>
<name>A0ABV8P8G4_9SPHI</name>
<dbReference type="SUPFAM" id="SSF53756">
    <property type="entry name" value="UDP-Glycosyltransferase/glycogen phosphorylase"/>
    <property type="match status" value="1"/>
</dbReference>
<dbReference type="PANTHER" id="PTHR21015">
    <property type="entry name" value="UDP-N-ACETYLGLUCOSAMINE--N-ACETYLMURAMYL-(PENTAPEPTIDE) PYROPHOSPHORYL-UNDECAPRENOL N-ACETYLGLUCOSAMINE TRANSFERASE 1"/>
    <property type="match status" value="1"/>
</dbReference>
<dbReference type="RefSeq" id="WP_378984015.1">
    <property type="nucleotide sequence ID" value="NZ_JBHSBW010000007.1"/>
</dbReference>
<reference evidence="3" key="1">
    <citation type="journal article" date="2019" name="Int. J. Syst. Evol. Microbiol.">
        <title>The Global Catalogue of Microorganisms (GCM) 10K type strain sequencing project: providing services to taxonomists for standard genome sequencing and annotation.</title>
        <authorList>
            <consortium name="The Broad Institute Genomics Platform"/>
            <consortium name="The Broad Institute Genome Sequencing Center for Infectious Disease"/>
            <person name="Wu L."/>
            <person name="Ma J."/>
        </authorList>
    </citation>
    <scope>NUCLEOTIDE SEQUENCE [LARGE SCALE GENOMIC DNA]</scope>
    <source>
        <strain evidence="3">CCM 8691</strain>
    </source>
</reference>
<accession>A0ABV8P8G4</accession>
<organism evidence="2 3">
    <name type="scientific">Pedobacter lithocola</name>
    <dbReference type="NCBI Taxonomy" id="1908239"/>
    <lineage>
        <taxon>Bacteria</taxon>
        <taxon>Pseudomonadati</taxon>
        <taxon>Bacteroidota</taxon>
        <taxon>Sphingobacteriia</taxon>
        <taxon>Sphingobacteriales</taxon>
        <taxon>Sphingobacteriaceae</taxon>
        <taxon>Pedobacter</taxon>
    </lineage>
</organism>
<feature type="domain" description="Glycosyl transferase family 28 C-terminal" evidence="1">
    <location>
        <begin position="233"/>
        <end position="305"/>
    </location>
</feature>
<dbReference type="InterPro" id="IPR007235">
    <property type="entry name" value="Glyco_trans_28_C"/>
</dbReference>
<evidence type="ECO:0000313" key="3">
    <source>
        <dbReference type="Proteomes" id="UP001595789"/>
    </source>
</evidence>
<proteinExistence type="predicted"/>
<evidence type="ECO:0000259" key="1">
    <source>
        <dbReference type="Pfam" id="PF04101"/>
    </source>
</evidence>
<keyword evidence="3" id="KW-1185">Reference proteome</keyword>
<gene>
    <name evidence="2" type="ORF">ACFOWA_08585</name>
</gene>